<dbReference type="EMBL" id="SZYD01000014">
    <property type="protein sequence ID" value="KAD4178487.1"/>
    <property type="molecule type" value="Genomic_DNA"/>
</dbReference>
<dbReference type="GO" id="GO:0016567">
    <property type="term" value="P:protein ubiquitination"/>
    <property type="evidence" value="ECO:0007669"/>
    <property type="project" value="UniProtKB-UniPathway"/>
</dbReference>
<evidence type="ECO:0000256" key="4">
    <source>
        <dbReference type="ARBA" id="ARBA00022679"/>
    </source>
</evidence>
<dbReference type="Pfam" id="PF13639">
    <property type="entry name" value="zf-RING_2"/>
    <property type="match status" value="1"/>
</dbReference>
<dbReference type="EC" id="2.3.2.27" evidence="3"/>
<dbReference type="UniPathway" id="UPA00143"/>
<dbReference type="PROSITE" id="PS50089">
    <property type="entry name" value="ZF_RING_2"/>
    <property type="match status" value="1"/>
</dbReference>
<keyword evidence="5" id="KW-0479">Metal-binding</keyword>
<dbReference type="AlphaFoldDB" id="A0A5N6MWP9"/>
<evidence type="ECO:0000256" key="1">
    <source>
        <dbReference type="ARBA" id="ARBA00000900"/>
    </source>
</evidence>
<evidence type="ECO:0000256" key="10">
    <source>
        <dbReference type="SAM" id="Phobius"/>
    </source>
</evidence>
<name>A0A5N6MWP9_9ASTR</name>
<dbReference type="GO" id="GO:0061630">
    <property type="term" value="F:ubiquitin protein ligase activity"/>
    <property type="evidence" value="ECO:0007669"/>
    <property type="project" value="UniProtKB-EC"/>
</dbReference>
<sequence length="313" mass="35156">MGLLKDPKTLIPYLNPSKNCSQKICTVSCTQWCKYIILPSPPPPPPPSKDDLGGATLSPVAAVIITLIGSFCFLICYYFIMWRYCSRDNESSVGVFRRRIVDLETHDPESGVDDHSVYVPWLVLGKGLDEAFVKSIAVYKYRKEDGLVTCTDCSVCLGEFQEDESIKLLPKCNHAFHVYCIDTWLKTHLNCPLCRANVCCDDKVSRHISPPVTTTELEERDVTIGIREECLMRMKRSRSMDHLCQTQASMAQVLVFNRTQETSRQVGGSQDDVGSSKNVLEGHNKGLNLVDVSHFGVKRSYSCGRYLFTTHNG</sequence>
<evidence type="ECO:0000313" key="13">
    <source>
        <dbReference type="Proteomes" id="UP000326396"/>
    </source>
</evidence>
<proteinExistence type="predicted"/>
<dbReference type="InterPro" id="IPR044600">
    <property type="entry name" value="ATL1/ATL16-like"/>
</dbReference>
<dbReference type="InterPro" id="IPR001841">
    <property type="entry name" value="Znf_RING"/>
</dbReference>
<dbReference type="PANTHER" id="PTHR46913">
    <property type="entry name" value="RING-H2 FINGER PROTEIN ATL16"/>
    <property type="match status" value="1"/>
</dbReference>
<feature type="domain" description="RING-type" evidence="11">
    <location>
        <begin position="153"/>
        <end position="195"/>
    </location>
</feature>
<evidence type="ECO:0000256" key="8">
    <source>
        <dbReference type="ARBA" id="ARBA00022833"/>
    </source>
</evidence>
<organism evidence="12 13">
    <name type="scientific">Mikania micrantha</name>
    <name type="common">bitter vine</name>
    <dbReference type="NCBI Taxonomy" id="192012"/>
    <lineage>
        <taxon>Eukaryota</taxon>
        <taxon>Viridiplantae</taxon>
        <taxon>Streptophyta</taxon>
        <taxon>Embryophyta</taxon>
        <taxon>Tracheophyta</taxon>
        <taxon>Spermatophyta</taxon>
        <taxon>Magnoliopsida</taxon>
        <taxon>eudicotyledons</taxon>
        <taxon>Gunneridae</taxon>
        <taxon>Pentapetalae</taxon>
        <taxon>asterids</taxon>
        <taxon>campanulids</taxon>
        <taxon>Asterales</taxon>
        <taxon>Asteraceae</taxon>
        <taxon>Asteroideae</taxon>
        <taxon>Heliantheae alliance</taxon>
        <taxon>Eupatorieae</taxon>
        <taxon>Mikania</taxon>
    </lineage>
</organism>
<gene>
    <name evidence="12" type="ORF">E3N88_27078</name>
</gene>
<dbReference type="OrthoDB" id="9984778at2759"/>
<keyword evidence="10" id="KW-1133">Transmembrane helix</keyword>
<dbReference type="SUPFAM" id="SSF57850">
    <property type="entry name" value="RING/U-box"/>
    <property type="match status" value="1"/>
</dbReference>
<dbReference type="PANTHER" id="PTHR46913:SF22">
    <property type="entry name" value="RING-TYPE E3 UBIQUITIN TRANSFERASE"/>
    <property type="match status" value="1"/>
</dbReference>
<evidence type="ECO:0000256" key="6">
    <source>
        <dbReference type="ARBA" id="ARBA00022771"/>
    </source>
</evidence>
<evidence type="ECO:0000256" key="9">
    <source>
        <dbReference type="PROSITE-ProRule" id="PRU00175"/>
    </source>
</evidence>
<dbReference type="GO" id="GO:0008270">
    <property type="term" value="F:zinc ion binding"/>
    <property type="evidence" value="ECO:0007669"/>
    <property type="project" value="UniProtKB-KW"/>
</dbReference>
<dbReference type="SMART" id="SM00184">
    <property type="entry name" value="RING"/>
    <property type="match status" value="1"/>
</dbReference>
<evidence type="ECO:0000313" key="12">
    <source>
        <dbReference type="EMBL" id="KAD4178487.1"/>
    </source>
</evidence>
<feature type="transmembrane region" description="Helical" evidence="10">
    <location>
        <begin position="60"/>
        <end position="80"/>
    </location>
</feature>
<keyword evidence="13" id="KW-1185">Reference proteome</keyword>
<keyword evidence="8" id="KW-0862">Zinc</keyword>
<dbReference type="Proteomes" id="UP000326396">
    <property type="component" value="Linkage Group LG4"/>
</dbReference>
<evidence type="ECO:0000256" key="2">
    <source>
        <dbReference type="ARBA" id="ARBA00004906"/>
    </source>
</evidence>
<evidence type="ECO:0000256" key="3">
    <source>
        <dbReference type="ARBA" id="ARBA00012483"/>
    </source>
</evidence>
<comment type="caution">
    <text evidence="12">The sequence shown here is derived from an EMBL/GenBank/DDBJ whole genome shotgun (WGS) entry which is preliminary data.</text>
</comment>
<evidence type="ECO:0000256" key="5">
    <source>
        <dbReference type="ARBA" id="ARBA00022723"/>
    </source>
</evidence>
<dbReference type="InterPro" id="IPR013083">
    <property type="entry name" value="Znf_RING/FYVE/PHD"/>
</dbReference>
<keyword evidence="6 9" id="KW-0863">Zinc-finger</keyword>
<reference evidence="12 13" key="1">
    <citation type="submission" date="2019-05" db="EMBL/GenBank/DDBJ databases">
        <title>Mikania micrantha, genome provides insights into the molecular mechanism of rapid growth.</title>
        <authorList>
            <person name="Liu B."/>
        </authorList>
    </citation>
    <scope>NUCLEOTIDE SEQUENCE [LARGE SCALE GENOMIC DNA]</scope>
    <source>
        <strain evidence="12">NLD-2019</strain>
        <tissue evidence="12">Leaf</tissue>
    </source>
</reference>
<keyword evidence="4" id="KW-0808">Transferase</keyword>
<evidence type="ECO:0000259" key="11">
    <source>
        <dbReference type="PROSITE" id="PS50089"/>
    </source>
</evidence>
<protein>
    <recommendedName>
        <fullName evidence="3">RING-type E3 ubiquitin transferase</fullName>
        <ecNumber evidence="3">2.3.2.27</ecNumber>
    </recommendedName>
</protein>
<accession>A0A5N6MWP9</accession>
<keyword evidence="7" id="KW-0833">Ubl conjugation pathway</keyword>
<evidence type="ECO:0000256" key="7">
    <source>
        <dbReference type="ARBA" id="ARBA00022786"/>
    </source>
</evidence>
<dbReference type="Gene3D" id="3.30.40.10">
    <property type="entry name" value="Zinc/RING finger domain, C3HC4 (zinc finger)"/>
    <property type="match status" value="1"/>
</dbReference>
<comment type="pathway">
    <text evidence="2">Protein modification; protein ubiquitination.</text>
</comment>
<keyword evidence="10" id="KW-0472">Membrane</keyword>
<keyword evidence="10" id="KW-0812">Transmembrane</keyword>
<comment type="catalytic activity">
    <reaction evidence="1">
        <text>S-ubiquitinyl-[E2 ubiquitin-conjugating enzyme]-L-cysteine + [acceptor protein]-L-lysine = [E2 ubiquitin-conjugating enzyme]-L-cysteine + N(6)-ubiquitinyl-[acceptor protein]-L-lysine.</text>
        <dbReference type="EC" id="2.3.2.27"/>
    </reaction>
</comment>